<comment type="caution">
    <text evidence="1">The sequence shown here is derived from an EMBL/GenBank/DDBJ whole genome shotgun (WGS) entry which is preliminary data.</text>
</comment>
<evidence type="ECO:0000313" key="2">
    <source>
        <dbReference type="Proteomes" id="UP000494106"/>
    </source>
</evidence>
<sequence length="82" mass="9441">MQTKNIFLVKKVIEYTKPLDVNVRSKKNAQLLTVSAHQDRRYVLFPPLESNTRVIQRNKQHSPPNVQSERKAALELEVLSAS</sequence>
<organism evidence="1 2">
    <name type="scientific">Arctia plantaginis</name>
    <name type="common">Wood tiger moth</name>
    <name type="synonym">Phalaena plantaginis</name>
    <dbReference type="NCBI Taxonomy" id="874455"/>
    <lineage>
        <taxon>Eukaryota</taxon>
        <taxon>Metazoa</taxon>
        <taxon>Ecdysozoa</taxon>
        <taxon>Arthropoda</taxon>
        <taxon>Hexapoda</taxon>
        <taxon>Insecta</taxon>
        <taxon>Pterygota</taxon>
        <taxon>Neoptera</taxon>
        <taxon>Endopterygota</taxon>
        <taxon>Lepidoptera</taxon>
        <taxon>Glossata</taxon>
        <taxon>Ditrysia</taxon>
        <taxon>Noctuoidea</taxon>
        <taxon>Erebidae</taxon>
        <taxon>Arctiinae</taxon>
        <taxon>Arctia</taxon>
    </lineage>
</organism>
<keyword evidence="2" id="KW-1185">Reference proteome</keyword>
<evidence type="ECO:0000313" key="1">
    <source>
        <dbReference type="EMBL" id="CAB3225077.1"/>
    </source>
</evidence>
<proteinExistence type="predicted"/>
<protein>
    <submittedName>
        <fullName evidence="1">Uncharacterized protein</fullName>
    </submittedName>
</protein>
<dbReference type="EMBL" id="CADEBC010000205">
    <property type="protein sequence ID" value="CAB3225077.1"/>
    <property type="molecule type" value="Genomic_DNA"/>
</dbReference>
<name>A0A8S0Z0G7_ARCPL</name>
<dbReference type="Proteomes" id="UP000494106">
    <property type="component" value="Unassembled WGS sequence"/>
</dbReference>
<gene>
    <name evidence="1" type="ORF">APLA_LOCUS2321</name>
</gene>
<dbReference type="AlphaFoldDB" id="A0A8S0Z0G7"/>
<accession>A0A8S0Z0G7</accession>
<reference evidence="1 2" key="1">
    <citation type="submission" date="2020-04" db="EMBL/GenBank/DDBJ databases">
        <authorList>
            <person name="Wallbank WR R."/>
            <person name="Pardo Diaz C."/>
            <person name="Kozak K."/>
            <person name="Martin S."/>
            <person name="Jiggins C."/>
            <person name="Moest M."/>
            <person name="Warren A I."/>
            <person name="Byers J.R.P. K."/>
            <person name="Montejo-Kovacevich G."/>
            <person name="Yen C E."/>
        </authorList>
    </citation>
    <scope>NUCLEOTIDE SEQUENCE [LARGE SCALE GENOMIC DNA]</scope>
</reference>